<evidence type="ECO:0000256" key="1">
    <source>
        <dbReference type="SAM" id="MobiDB-lite"/>
    </source>
</evidence>
<evidence type="ECO:0000313" key="3">
    <source>
        <dbReference type="Proteomes" id="UP001338309"/>
    </source>
</evidence>
<name>A0ABQ6PT42_9BACT</name>
<sequence length="72" mass="8141">MKKQQNSAITKVKKGRGQKAKPVIRARAARHGAESVMNSSRMGYSDALIEVYNQEEKDINRFAAFARTLMEK</sequence>
<evidence type="ECO:0000313" key="2">
    <source>
        <dbReference type="EMBL" id="GMQ31123.1"/>
    </source>
</evidence>
<dbReference type="Proteomes" id="UP001338309">
    <property type="component" value="Unassembled WGS sequence"/>
</dbReference>
<dbReference type="RefSeq" id="WP_338225826.1">
    <property type="nucleotide sequence ID" value="NZ_BTPD01000015.1"/>
</dbReference>
<dbReference type="EMBL" id="BTPD01000015">
    <property type="protein sequence ID" value="GMQ31123.1"/>
    <property type="molecule type" value="Genomic_DNA"/>
</dbReference>
<proteinExistence type="predicted"/>
<comment type="caution">
    <text evidence="2">The sequence shown here is derived from an EMBL/GenBank/DDBJ whole genome shotgun (WGS) entry which is preliminary data.</text>
</comment>
<protein>
    <submittedName>
        <fullName evidence="2">Uncharacterized protein</fullName>
    </submittedName>
</protein>
<organism evidence="2 3">
    <name type="scientific">Algoriphagus confluentis</name>
    <dbReference type="NCBI Taxonomy" id="1697556"/>
    <lineage>
        <taxon>Bacteria</taxon>
        <taxon>Pseudomonadati</taxon>
        <taxon>Bacteroidota</taxon>
        <taxon>Cytophagia</taxon>
        <taxon>Cytophagales</taxon>
        <taxon>Cyclobacteriaceae</taxon>
        <taxon>Algoriphagus</taxon>
    </lineage>
</organism>
<feature type="compositionally biased region" description="Basic residues" evidence="1">
    <location>
        <begin position="11"/>
        <end position="30"/>
    </location>
</feature>
<accession>A0ABQ6PT42</accession>
<reference evidence="2 3" key="1">
    <citation type="submission" date="2023-08" db="EMBL/GenBank/DDBJ databases">
        <title>Draft genome sequence of Algoriphagus confluentis.</title>
        <authorList>
            <person name="Takatani N."/>
            <person name="Hosokawa M."/>
            <person name="Sawabe T."/>
        </authorList>
    </citation>
    <scope>NUCLEOTIDE SEQUENCE [LARGE SCALE GENOMIC DNA]</scope>
    <source>
        <strain evidence="2 3">NBRC 111222</strain>
    </source>
</reference>
<gene>
    <name evidence="2" type="ORF">Aconfl_37660</name>
</gene>
<feature type="region of interest" description="Disordered" evidence="1">
    <location>
        <begin position="1"/>
        <end position="37"/>
    </location>
</feature>
<keyword evidence="3" id="KW-1185">Reference proteome</keyword>